<dbReference type="Pfam" id="PF16949">
    <property type="entry name" value="ABC_tran_2"/>
    <property type="match status" value="1"/>
</dbReference>
<feature type="transmembrane region" description="Helical" evidence="1">
    <location>
        <begin position="530"/>
        <end position="550"/>
    </location>
</feature>
<feature type="transmembrane region" description="Helical" evidence="1">
    <location>
        <begin position="426"/>
        <end position="448"/>
    </location>
</feature>
<keyword evidence="1" id="KW-1133">Transmembrane helix</keyword>
<gene>
    <name evidence="2" type="ORF">A2633_06515</name>
</gene>
<dbReference type="Proteomes" id="UP000177152">
    <property type="component" value="Unassembled WGS sequence"/>
</dbReference>
<feature type="transmembrane region" description="Helical" evidence="1">
    <location>
        <begin position="345"/>
        <end position="363"/>
    </location>
</feature>
<feature type="transmembrane region" description="Helical" evidence="1">
    <location>
        <begin position="73"/>
        <end position="94"/>
    </location>
</feature>
<evidence type="ECO:0000256" key="1">
    <source>
        <dbReference type="SAM" id="Phobius"/>
    </source>
</evidence>
<reference evidence="2 3" key="1">
    <citation type="journal article" date="2016" name="Nat. Commun.">
        <title>Thousands of microbial genomes shed light on interconnected biogeochemical processes in an aquifer system.</title>
        <authorList>
            <person name="Anantharaman K."/>
            <person name="Brown C.T."/>
            <person name="Hug L.A."/>
            <person name="Sharon I."/>
            <person name="Castelle C.J."/>
            <person name="Probst A.J."/>
            <person name="Thomas B.C."/>
            <person name="Singh A."/>
            <person name="Wilkins M.J."/>
            <person name="Karaoz U."/>
            <person name="Brodie E.L."/>
            <person name="Williams K.H."/>
            <person name="Hubbard S.S."/>
            <person name="Banfield J.F."/>
        </authorList>
    </citation>
    <scope>NUCLEOTIDE SEQUENCE [LARGE SCALE GENOMIC DNA]</scope>
</reference>
<keyword evidence="1" id="KW-0472">Membrane</keyword>
<feature type="transmembrane region" description="Helical" evidence="1">
    <location>
        <begin position="28"/>
        <end position="53"/>
    </location>
</feature>
<feature type="transmembrane region" description="Helical" evidence="1">
    <location>
        <begin position="261"/>
        <end position="280"/>
    </location>
</feature>
<feature type="transmembrane region" description="Helical" evidence="1">
    <location>
        <begin position="147"/>
        <end position="173"/>
    </location>
</feature>
<dbReference type="InterPro" id="IPR031599">
    <property type="entry name" value="ABC_tran_2"/>
</dbReference>
<sequence>MKTIFFILKQRASFVKTVIRGERKAPKFVFFVFAGIFALLMMGEFFGFLRGFLFLFRQEFFGPPLTLFIIEEFILFIMALFVLSSALLGFFAFFRSPDHPFLLSTPLGSGDIFLLKFFETAIISSWPLVVIGLPLTLALGIARGDGLLYYGLGVILFGAFLLLASSFSTLLDFFASFLLRFVRPWLFTVLSLLVLFLAGSGIVGVLVPRASVLEVVFEATNLNDATANTSLISGMFSRFPSHWFANVLFWASEKPATALEYLLLALLSGGVLFAALFFFARRFYRAEVLSWQESHFYADGKRKEAVRSSAWFSNAVRRMTPGTFGSLLSKDILSLSRNYEDLSRAVFILFLLFIYLVAIVSSGRRIGGAFAGTEGIVLTLHLIAVAYFATTLSLRFVFPSISLEGRSAWIIWSSPVSRAYIFWEKLLLYGVLFFALTEFLLFITASSFNLSSSALLVSSIFLFFIVMTITSLSLAIGTIYPDFHETSADSLATSAPGLAVTFISLLYGVFMGIINFRVIAYESNGLFGPWMNFALLVSMLLMVSAIYAGIQKIQRLEVV</sequence>
<evidence type="ECO:0000313" key="2">
    <source>
        <dbReference type="EMBL" id="OGZ95562.1"/>
    </source>
</evidence>
<proteinExistence type="predicted"/>
<feature type="transmembrane region" description="Helical" evidence="1">
    <location>
        <begin position="114"/>
        <end position="141"/>
    </location>
</feature>
<feature type="transmembrane region" description="Helical" evidence="1">
    <location>
        <begin position="185"/>
        <end position="207"/>
    </location>
</feature>
<feature type="transmembrane region" description="Helical" evidence="1">
    <location>
        <begin position="497"/>
        <end position="518"/>
    </location>
</feature>
<organism evidence="2 3">
    <name type="scientific">Candidatus Sungbacteria bacterium RIFCSPHIGHO2_01_FULL_47_32</name>
    <dbReference type="NCBI Taxonomy" id="1802264"/>
    <lineage>
        <taxon>Bacteria</taxon>
        <taxon>Candidatus Sungiibacteriota</taxon>
    </lineage>
</organism>
<dbReference type="AlphaFoldDB" id="A0A1G2K805"/>
<name>A0A1G2K805_9BACT</name>
<protein>
    <submittedName>
        <fullName evidence="2">Uncharacterized protein</fullName>
    </submittedName>
</protein>
<keyword evidence="1" id="KW-0812">Transmembrane</keyword>
<comment type="caution">
    <text evidence="2">The sequence shown here is derived from an EMBL/GenBank/DDBJ whole genome shotgun (WGS) entry which is preliminary data.</text>
</comment>
<accession>A0A1G2K805</accession>
<evidence type="ECO:0000313" key="3">
    <source>
        <dbReference type="Proteomes" id="UP000177152"/>
    </source>
</evidence>
<dbReference type="EMBL" id="MHQC01000007">
    <property type="protein sequence ID" value="OGZ95562.1"/>
    <property type="molecule type" value="Genomic_DNA"/>
</dbReference>
<feature type="transmembrane region" description="Helical" evidence="1">
    <location>
        <begin position="454"/>
        <end position="476"/>
    </location>
</feature>
<feature type="transmembrane region" description="Helical" evidence="1">
    <location>
        <begin position="375"/>
        <end position="398"/>
    </location>
</feature>